<evidence type="ECO:0000256" key="19">
    <source>
        <dbReference type="SAM" id="Phobius"/>
    </source>
</evidence>
<evidence type="ECO:0000256" key="3">
    <source>
        <dbReference type="ARBA" id="ARBA00022448"/>
    </source>
</evidence>
<evidence type="ECO:0000313" key="21">
    <source>
        <dbReference type="Proteomes" id="UP000823872"/>
    </source>
</evidence>
<evidence type="ECO:0000256" key="13">
    <source>
        <dbReference type="ARBA" id="ARBA00023303"/>
    </source>
</evidence>
<keyword evidence="10 19" id="KW-1133">Transmembrane helix</keyword>
<evidence type="ECO:0000256" key="11">
    <source>
        <dbReference type="ARBA" id="ARBA00023065"/>
    </source>
</evidence>
<proteinExistence type="inferred from homology"/>
<keyword evidence="21" id="KW-1185">Reference proteome</keyword>
<evidence type="ECO:0000256" key="6">
    <source>
        <dbReference type="ARBA" id="ARBA00022692"/>
    </source>
</evidence>
<feature type="transmembrane region" description="Helical" evidence="19">
    <location>
        <begin position="6"/>
        <end position="26"/>
    </location>
</feature>
<gene>
    <name evidence="20" type="primary">KCNE2</name>
</gene>
<keyword evidence="6 19" id="KW-0812">Transmembrane</keyword>
<evidence type="ECO:0000256" key="12">
    <source>
        <dbReference type="ARBA" id="ARBA00023136"/>
    </source>
</evidence>
<evidence type="ECO:0000256" key="10">
    <source>
        <dbReference type="ARBA" id="ARBA00022989"/>
    </source>
</evidence>
<evidence type="ECO:0000256" key="2">
    <source>
        <dbReference type="ARBA" id="ARBA00005688"/>
    </source>
</evidence>
<feature type="transmembrane region" description="Helical" evidence="19">
    <location>
        <begin position="33"/>
        <end position="52"/>
    </location>
</feature>
<evidence type="ECO:0000313" key="20">
    <source>
        <dbReference type="Ensembl" id="ENSFCTP00005035602.1"/>
    </source>
</evidence>
<evidence type="ECO:0000256" key="9">
    <source>
        <dbReference type="ARBA" id="ARBA00022958"/>
    </source>
</evidence>
<comment type="subcellular location">
    <subcellularLocation>
        <location evidence="14">Apical cell membrane</location>
        <topology evidence="14">Single-pass membrane protein</topology>
    </subcellularLocation>
    <subcellularLocation>
        <location evidence="1">Cell membrane</location>
        <topology evidence="1">Single-pass type I membrane protein</topology>
    </subcellularLocation>
</comment>
<evidence type="ECO:0000256" key="17">
    <source>
        <dbReference type="ARBA" id="ARBA00042904"/>
    </source>
</evidence>
<evidence type="ECO:0000256" key="1">
    <source>
        <dbReference type="ARBA" id="ARBA00004251"/>
    </source>
</evidence>
<keyword evidence="8" id="KW-0851">Voltage-gated channel</keyword>
<reference evidence="20 21" key="1">
    <citation type="submission" date="2021-02" db="EMBL/GenBank/DDBJ databases">
        <title>Safari Cat Assemblies.</title>
        <authorList>
            <person name="Bredemeyer K.R."/>
            <person name="Murphy W.J."/>
        </authorList>
    </citation>
    <scope>NUCLEOTIDE SEQUENCE [LARGE SCALE GENOMIC DNA]</scope>
</reference>
<evidence type="ECO:0000256" key="15">
    <source>
        <dbReference type="ARBA" id="ARBA00039513"/>
    </source>
</evidence>
<dbReference type="InterPro" id="IPR005425">
    <property type="entry name" value="K_chnl_volt-dep_bsu_KCNE2"/>
</dbReference>
<evidence type="ECO:0000256" key="16">
    <source>
        <dbReference type="ARBA" id="ARBA00041657"/>
    </source>
</evidence>
<keyword evidence="11" id="KW-0406">Ion transport</keyword>
<sequence>MKCLGWNIYPILIKLVSFGCLLHVRVLCGPSRWVLIAILGAGVIIPICRGRTQACRAKVTDQIPRNVTQDPSGEQEGDMPALSNLTQTLEDVFRRIFITYMDNWRRNTTAEQEALQAKLDAENFYYVILYLMVMIGMFSFIIVAILVSTVKSKRREHSNDPYHQYIVEDWQEKYKSQIVNLEESKTTIHENLGAAGFNMAP</sequence>
<protein>
    <recommendedName>
        <fullName evidence="15">Potassium voltage-gated channel subfamily E member 2</fullName>
    </recommendedName>
    <alternativeName>
        <fullName evidence="16">MinK-related peptide 1</fullName>
    </alternativeName>
    <alternativeName>
        <fullName evidence="17">Minimum potassium ion channel-related peptide 1</fullName>
    </alternativeName>
    <alternativeName>
        <fullName evidence="18">Potassium channel subunit beta MiRP1</fullName>
    </alternativeName>
</protein>
<evidence type="ECO:0000256" key="14">
    <source>
        <dbReference type="ARBA" id="ARBA00037861"/>
    </source>
</evidence>
<dbReference type="InterPro" id="IPR000369">
    <property type="entry name" value="K_chnl_KCNE"/>
</dbReference>
<evidence type="ECO:0000256" key="4">
    <source>
        <dbReference type="ARBA" id="ARBA00022475"/>
    </source>
</evidence>
<keyword evidence="7" id="KW-0631">Potassium channel</keyword>
<evidence type="ECO:0000256" key="5">
    <source>
        <dbReference type="ARBA" id="ARBA00022538"/>
    </source>
</evidence>
<dbReference type="PANTHER" id="PTHR15282">
    <property type="entry name" value="POTASSIUM VOLTAGE-GATED CHANNEL SUBFAMILY E MEMBER 1, 3"/>
    <property type="match status" value="1"/>
</dbReference>
<feature type="transmembrane region" description="Helical" evidence="19">
    <location>
        <begin position="124"/>
        <end position="147"/>
    </location>
</feature>
<dbReference type="PRINTS" id="PR01605">
    <property type="entry name" value="KCNE2CHANNEL"/>
</dbReference>
<keyword evidence="4" id="KW-1003">Cell membrane</keyword>
<dbReference type="GeneTree" id="ENSGT00940000154497"/>
<dbReference type="Proteomes" id="UP000823872">
    <property type="component" value="Chromosome C2"/>
</dbReference>
<reference evidence="20" key="3">
    <citation type="submission" date="2025-09" db="UniProtKB">
        <authorList>
            <consortium name="Ensembl"/>
        </authorList>
    </citation>
    <scope>IDENTIFICATION</scope>
    <source>
        <strain evidence="20">breed Abyssinian</strain>
    </source>
</reference>
<organism evidence="20 21">
    <name type="scientific">Felis catus</name>
    <name type="common">Cat</name>
    <name type="synonym">Felis silvestris catus</name>
    <dbReference type="NCBI Taxonomy" id="9685"/>
    <lineage>
        <taxon>Eukaryota</taxon>
        <taxon>Metazoa</taxon>
        <taxon>Chordata</taxon>
        <taxon>Craniata</taxon>
        <taxon>Vertebrata</taxon>
        <taxon>Euteleostomi</taxon>
        <taxon>Mammalia</taxon>
        <taxon>Eutheria</taxon>
        <taxon>Laurasiatheria</taxon>
        <taxon>Carnivora</taxon>
        <taxon>Feliformia</taxon>
        <taxon>Felidae</taxon>
        <taxon>Felinae</taxon>
        <taxon>Felis</taxon>
    </lineage>
</organism>
<keyword evidence="13" id="KW-0407">Ion channel</keyword>
<evidence type="ECO:0000256" key="7">
    <source>
        <dbReference type="ARBA" id="ARBA00022826"/>
    </source>
</evidence>
<keyword evidence="9" id="KW-0630">Potassium</keyword>
<dbReference type="PANTHER" id="PTHR15282:SF8">
    <property type="entry name" value="POTASSIUM VOLTAGE-GATED CHANNEL SUBFAMILY E MEMBER 2"/>
    <property type="match status" value="1"/>
</dbReference>
<name>A0ABI7YLB1_FELCA</name>
<evidence type="ECO:0000256" key="18">
    <source>
        <dbReference type="ARBA" id="ARBA00042937"/>
    </source>
</evidence>
<reference evidence="20" key="2">
    <citation type="submission" date="2025-08" db="UniProtKB">
        <authorList>
            <consortium name="Ensembl"/>
        </authorList>
    </citation>
    <scope>IDENTIFICATION</scope>
    <source>
        <strain evidence="20">breed Abyssinian</strain>
    </source>
</reference>
<dbReference type="Ensembl" id="ENSFCTT00005049104.1">
    <property type="protein sequence ID" value="ENSFCTP00005035602.1"/>
    <property type="gene ID" value="ENSFCTG00005017048.1"/>
</dbReference>
<accession>A0ABI7YLB1</accession>
<comment type="similarity">
    <text evidence="2">Belongs to the potassium channel KCNE family.</text>
</comment>
<keyword evidence="12 19" id="KW-0472">Membrane</keyword>
<dbReference type="Pfam" id="PF02060">
    <property type="entry name" value="ISK_Channel"/>
    <property type="match status" value="1"/>
</dbReference>
<keyword evidence="3" id="KW-0813">Transport</keyword>
<evidence type="ECO:0000256" key="8">
    <source>
        <dbReference type="ARBA" id="ARBA00022882"/>
    </source>
</evidence>
<keyword evidence="5" id="KW-0633">Potassium transport</keyword>